<reference evidence="3" key="1">
    <citation type="journal article" date="2020" name="mSystems">
        <title>Genome- and Community-Level Interaction Insights into Carbon Utilization and Element Cycling Functions of Hydrothermarchaeota in Hydrothermal Sediment.</title>
        <authorList>
            <person name="Zhou Z."/>
            <person name="Liu Y."/>
            <person name="Xu W."/>
            <person name="Pan J."/>
            <person name="Luo Z.H."/>
            <person name="Li M."/>
        </authorList>
    </citation>
    <scope>NUCLEOTIDE SEQUENCE [LARGE SCALE GENOMIC DNA]</scope>
    <source>
        <strain evidence="3">SpSt-258</strain>
    </source>
</reference>
<sequence>MIKDCKNLVNTYIEWLRQKISIEEINGICEITTPFLDRHNDHLQIYVKKSDGGIILTDDGHTITDLKLSGCEFTTEKRRQILHSILNGFGVRLNGDELFVEARPENFPQKKHNLIQAILSINDLFVMATPMVVSLFREDVERFLRLNEIRFTPSVNFAGKSGFVHFFDFVIPASRVKPERILRTINRPNRQNITSLIFSWTDTKEVRASDSTAYGVLNDTEQSINPDLISALKQYEIIPLLWSQREEYVKELVA</sequence>
<dbReference type="EMBL" id="DSKY01000022">
    <property type="protein sequence ID" value="HDY60107.1"/>
    <property type="molecule type" value="Genomic_DNA"/>
</dbReference>
<dbReference type="InterPro" id="IPR014960">
    <property type="entry name" value="DUF1828"/>
</dbReference>
<evidence type="ECO:0000313" key="3">
    <source>
        <dbReference type="EMBL" id="HDY60107.1"/>
    </source>
</evidence>
<protein>
    <submittedName>
        <fullName evidence="3">DUF1828 domain-containing protein</fullName>
    </submittedName>
</protein>
<accession>A0A7V1EJ18</accession>
<comment type="caution">
    <text evidence="3">The sequence shown here is derived from an EMBL/GenBank/DDBJ whole genome shotgun (WGS) entry which is preliminary data.</text>
</comment>
<feature type="domain" description="DUF1829" evidence="2">
    <location>
        <begin position="159"/>
        <end position="245"/>
    </location>
</feature>
<evidence type="ECO:0000259" key="2">
    <source>
        <dbReference type="Pfam" id="PF08862"/>
    </source>
</evidence>
<feature type="domain" description="DUF1828" evidence="1">
    <location>
        <begin position="33"/>
        <end position="121"/>
    </location>
</feature>
<dbReference type="AlphaFoldDB" id="A0A7V1EJ18"/>
<dbReference type="Pfam" id="PF08861">
    <property type="entry name" value="DUF1828"/>
    <property type="match status" value="1"/>
</dbReference>
<dbReference type="Pfam" id="PF08862">
    <property type="entry name" value="DUF1829"/>
    <property type="match status" value="1"/>
</dbReference>
<dbReference type="InterPro" id="IPR014961">
    <property type="entry name" value="DUF1829"/>
</dbReference>
<name>A0A7V1EJ18_UNCW3</name>
<organism evidence="3">
    <name type="scientific">candidate division WOR-3 bacterium</name>
    <dbReference type="NCBI Taxonomy" id="2052148"/>
    <lineage>
        <taxon>Bacteria</taxon>
        <taxon>Bacteria division WOR-3</taxon>
    </lineage>
</organism>
<proteinExistence type="predicted"/>
<evidence type="ECO:0000259" key="1">
    <source>
        <dbReference type="Pfam" id="PF08861"/>
    </source>
</evidence>
<gene>
    <name evidence="3" type="ORF">ENP86_11280</name>
</gene>